<evidence type="ECO:0000256" key="3">
    <source>
        <dbReference type="PROSITE-ProRule" id="PRU00339"/>
    </source>
</evidence>
<dbReference type="Gene3D" id="3.40.50.2300">
    <property type="match status" value="1"/>
</dbReference>
<dbReference type="SUPFAM" id="SSF48452">
    <property type="entry name" value="TPR-like"/>
    <property type="match status" value="2"/>
</dbReference>
<dbReference type="AlphaFoldDB" id="F5ZDB1"/>
<proteinExistence type="predicted"/>
<dbReference type="PANTHER" id="PTHR44591">
    <property type="entry name" value="STRESS RESPONSE REGULATOR PROTEIN 1"/>
    <property type="match status" value="1"/>
</dbReference>
<dbReference type="HOGENOM" id="CLU_035496_1_0_6"/>
<dbReference type="eggNOG" id="COG0457">
    <property type="taxonomic scope" value="Bacteria"/>
</dbReference>
<dbReference type="KEGG" id="alt:ambt_11765"/>
<feature type="repeat" description="TPR" evidence="3">
    <location>
        <begin position="235"/>
        <end position="268"/>
    </location>
</feature>
<dbReference type="SMART" id="SM00028">
    <property type="entry name" value="TPR"/>
    <property type="match status" value="4"/>
</dbReference>
<keyword evidence="1" id="KW-0597">Phosphoprotein</keyword>
<protein>
    <submittedName>
        <fullName evidence="5">Response regulator receiver protein</fullName>
    </submittedName>
</protein>
<name>F5ZDB1_ALTNA</name>
<feature type="repeat" description="TPR" evidence="3">
    <location>
        <begin position="448"/>
        <end position="481"/>
    </location>
</feature>
<accession>F5ZDB1</accession>
<dbReference type="InterPro" id="IPR011006">
    <property type="entry name" value="CheY-like_superfamily"/>
</dbReference>
<feature type="domain" description="Response regulatory" evidence="4">
    <location>
        <begin position="10"/>
        <end position="129"/>
    </location>
</feature>
<dbReference type="RefSeq" id="WP_013784804.1">
    <property type="nucleotide sequence ID" value="NC_015554.1"/>
</dbReference>
<evidence type="ECO:0000259" key="4">
    <source>
        <dbReference type="PROSITE" id="PS50110"/>
    </source>
</evidence>
<comment type="caution">
    <text evidence="2">Lacks conserved residue(s) required for the propagation of feature annotation.</text>
</comment>
<dbReference type="EMBL" id="CP002339">
    <property type="protein sequence ID" value="AEF03873.1"/>
    <property type="molecule type" value="Genomic_DNA"/>
</dbReference>
<reference evidence="5 6" key="1">
    <citation type="journal article" date="2011" name="J. Bacteriol.">
        <title>Complete genome sequence of the polycyclic aromatic hydrocarbon-degrading bacterium Alteromonas sp. strain SN2.</title>
        <authorList>
            <person name="Jin H.M."/>
            <person name="Jeong H."/>
            <person name="Moon E.J."/>
            <person name="Math R.K."/>
            <person name="Lee K."/>
            <person name="Kim H.J."/>
            <person name="Jeon C.O."/>
            <person name="Oh T.K."/>
            <person name="Kim J.F."/>
        </authorList>
    </citation>
    <scope>NUCLEOTIDE SEQUENCE [LARGE SCALE GENOMIC DNA]</scope>
    <source>
        <strain evidence="6">JCM 17741 / KACC 18427 / KCTC 11700BP / SN2</strain>
    </source>
</reference>
<dbReference type="OrthoDB" id="7298659at2"/>
<evidence type="ECO:0000313" key="6">
    <source>
        <dbReference type="Proteomes" id="UP000000683"/>
    </source>
</evidence>
<keyword evidence="3" id="KW-0802">TPR repeat</keyword>
<evidence type="ECO:0000256" key="1">
    <source>
        <dbReference type="ARBA" id="ARBA00022553"/>
    </source>
</evidence>
<dbReference type="eggNOG" id="COG0784">
    <property type="taxonomic scope" value="Bacteria"/>
</dbReference>
<dbReference type="PROSITE" id="PS50110">
    <property type="entry name" value="RESPONSE_REGULATORY"/>
    <property type="match status" value="1"/>
</dbReference>
<dbReference type="GO" id="GO:0000160">
    <property type="term" value="P:phosphorelay signal transduction system"/>
    <property type="evidence" value="ECO:0007669"/>
    <property type="project" value="InterPro"/>
</dbReference>
<dbReference type="InterPro" id="IPR011990">
    <property type="entry name" value="TPR-like_helical_dom_sf"/>
</dbReference>
<dbReference type="SUPFAM" id="SSF52172">
    <property type="entry name" value="CheY-like"/>
    <property type="match status" value="1"/>
</dbReference>
<gene>
    <name evidence="5" type="ordered locus">ambt_11765</name>
</gene>
<dbReference type="InterPro" id="IPR019734">
    <property type="entry name" value="TPR_rpt"/>
</dbReference>
<dbReference type="Gene3D" id="1.25.40.10">
    <property type="entry name" value="Tetratricopeptide repeat domain"/>
    <property type="match status" value="2"/>
</dbReference>
<evidence type="ECO:0000313" key="5">
    <source>
        <dbReference type="EMBL" id="AEF03873.1"/>
    </source>
</evidence>
<dbReference type="InterPro" id="IPR001789">
    <property type="entry name" value="Sig_transdc_resp-reg_receiver"/>
</dbReference>
<dbReference type="SMART" id="SM00448">
    <property type="entry name" value="REC"/>
    <property type="match status" value="1"/>
</dbReference>
<dbReference type="PROSITE" id="PS50005">
    <property type="entry name" value="TPR"/>
    <property type="match status" value="2"/>
</dbReference>
<evidence type="ECO:0000256" key="2">
    <source>
        <dbReference type="PROSITE-ProRule" id="PRU00169"/>
    </source>
</evidence>
<keyword evidence="6" id="KW-1185">Reference proteome</keyword>
<dbReference type="InterPro" id="IPR050595">
    <property type="entry name" value="Bact_response_regulator"/>
</dbReference>
<dbReference type="Pfam" id="PF00072">
    <property type="entry name" value="Response_reg"/>
    <property type="match status" value="1"/>
</dbReference>
<dbReference type="Proteomes" id="UP000000683">
    <property type="component" value="Chromosome"/>
</dbReference>
<dbReference type="PANTHER" id="PTHR44591:SF3">
    <property type="entry name" value="RESPONSE REGULATORY DOMAIN-CONTAINING PROTEIN"/>
    <property type="match status" value="1"/>
</dbReference>
<organism evidence="5 6">
    <name type="scientific">Alteromonas naphthalenivorans</name>
    <dbReference type="NCBI Taxonomy" id="715451"/>
    <lineage>
        <taxon>Bacteria</taxon>
        <taxon>Pseudomonadati</taxon>
        <taxon>Pseudomonadota</taxon>
        <taxon>Gammaproteobacteria</taxon>
        <taxon>Alteromonadales</taxon>
        <taxon>Alteromonadaceae</taxon>
        <taxon>Alteromonas/Salinimonas group</taxon>
        <taxon>Alteromonas</taxon>
    </lineage>
</organism>
<sequence length="541" mass="61855">MNLQLARQTRLLIAEDQALAKSHMKYALEQLGFQHIDYVDRAANALTSLRTRQYDVIVCAYDLRHEQGGYNLFEQLKTEKIIPLTTGFIFTSADTAIDVVHAIIEMQPDEFLAKPFSVNELDKRLSKVVTRKKMFHDVYRYMDEQNPEQALKELEFILVEPKNAEHFPLALKTKGDLLLLNRQFENAKLFYQSIINIQNFTWAKLGLVQCYIHLDEFDDAERDLIQLALQPESMLSAYDLLAELQIKLEAYDEALECVNVASDISPRNVMRHITAVQLARLTHDYKGQFNSAKKVVRFGKNSVHDTPEMYLSVARAGIDFAMTAETSQTNKIIKQSNEYLRQLKSAYPKVNLDHQLQVISARIHYLKDENDKAKDLLDALDIDNLEEQSVETLLDSAKAFHDLGLRGSALKLLDKATLRQKELDAPNSLLSRYINQEVEEKTAISISPKNLNDVAVVQYKRGELAKSYKTFEQAFRVMPRNPAIALNLLQASAMRRSREGKAEGNMNAVMKRCRFTLESASLSEEQSQRYETVKGLLDQVV</sequence>